<feature type="domain" description="DinB-like" evidence="1">
    <location>
        <begin position="12"/>
        <end position="150"/>
    </location>
</feature>
<accession>A0A3M8CSH2</accession>
<organism evidence="2 3">
    <name type="scientific">Brevibacillus panacihumi</name>
    <dbReference type="NCBI Taxonomy" id="497735"/>
    <lineage>
        <taxon>Bacteria</taxon>
        <taxon>Bacillati</taxon>
        <taxon>Bacillota</taxon>
        <taxon>Bacilli</taxon>
        <taxon>Bacillales</taxon>
        <taxon>Paenibacillaceae</taxon>
        <taxon>Brevibacillus</taxon>
    </lineage>
</organism>
<gene>
    <name evidence="2" type="ORF">EDM58_12150</name>
</gene>
<dbReference type="Proteomes" id="UP000281915">
    <property type="component" value="Unassembled WGS sequence"/>
</dbReference>
<evidence type="ECO:0000313" key="2">
    <source>
        <dbReference type="EMBL" id="RNB78247.1"/>
    </source>
</evidence>
<evidence type="ECO:0000313" key="3">
    <source>
        <dbReference type="Proteomes" id="UP000281915"/>
    </source>
</evidence>
<dbReference type="SUPFAM" id="SSF109854">
    <property type="entry name" value="DinB/YfiT-like putative metalloenzymes"/>
    <property type="match status" value="1"/>
</dbReference>
<dbReference type="RefSeq" id="WP_023556401.1">
    <property type="nucleotide sequence ID" value="NZ_RHHT01000026.1"/>
</dbReference>
<reference evidence="2 3" key="1">
    <citation type="submission" date="2018-10" db="EMBL/GenBank/DDBJ databases">
        <title>Phylogenomics of Brevibacillus.</title>
        <authorList>
            <person name="Dunlap C."/>
        </authorList>
    </citation>
    <scope>NUCLEOTIDE SEQUENCE [LARGE SCALE GENOMIC DNA]</scope>
    <source>
        <strain evidence="2 3">JCM 15085</strain>
    </source>
</reference>
<comment type="caution">
    <text evidence="2">The sequence shown here is derived from an EMBL/GenBank/DDBJ whole genome shotgun (WGS) entry which is preliminary data.</text>
</comment>
<proteinExistence type="predicted"/>
<dbReference type="EMBL" id="RHHT01000026">
    <property type="protein sequence ID" value="RNB78247.1"/>
    <property type="molecule type" value="Genomic_DNA"/>
</dbReference>
<dbReference type="AlphaFoldDB" id="A0A3M8CSH2"/>
<sequence>MNFTMKEAIEVLERTPKTLEHFLSGISDEWLHCREGEGTWTVSEVIEHLIEGERQNWIPRLTWILQEGDTKPFPPFDRYSHLQKKHESSIEEKLHELNKIRTESITRLKELIDPERHLESTGLHPEFGSVKARELISTWVVHDLTHIAQIVRVMAKRYSTDVGPWKAYLGILKAKDGAS</sequence>
<dbReference type="InterPro" id="IPR034660">
    <property type="entry name" value="DinB/YfiT-like"/>
</dbReference>
<evidence type="ECO:0000259" key="1">
    <source>
        <dbReference type="Pfam" id="PF12867"/>
    </source>
</evidence>
<name>A0A3M8CSH2_9BACL</name>
<dbReference type="Pfam" id="PF12867">
    <property type="entry name" value="DinB_2"/>
    <property type="match status" value="1"/>
</dbReference>
<dbReference type="Gene3D" id="1.20.120.450">
    <property type="entry name" value="dinb family like domain"/>
    <property type="match status" value="1"/>
</dbReference>
<dbReference type="InterPro" id="IPR024775">
    <property type="entry name" value="DinB-like"/>
</dbReference>
<protein>
    <submittedName>
        <fullName evidence="2">DinB family protein</fullName>
    </submittedName>
</protein>